<dbReference type="RefSeq" id="WP_324670301.1">
    <property type="nucleotide sequence ID" value="NZ_CP141614.1"/>
</dbReference>
<dbReference type="PANTHER" id="PTHR33969:SF2">
    <property type="entry name" value="SEGREGATION AND CONDENSATION PROTEIN A"/>
    <property type="match status" value="1"/>
</dbReference>
<evidence type="ECO:0000256" key="1">
    <source>
        <dbReference type="ARBA" id="ARBA00022829"/>
    </source>
</evidence>
<name>A0ABZ1BUU3_9FIRM</name>
<keyword evidence="1" id="KW-0159">Chromosome partition</keyword>
<feature type="region of interest" description="Disordered" evidence="3">
    <location>
        <begin position="82"/>
        <end position="119"/>
    </location>
</feature>
<feature type="compositionally biased region" description="Low complexity" evidence="3">
    <location>
        <begin position="95"/>
        <end position="115"/>
    </location>
</feature>
<dbReference type="Proteomes" id="UP001333102">
    <property type="component" value="Chromosome"/>
</dbReference>
<dbReference type="InterPro" id="IPR003768">
    <property type="entry name" value="ScpA"/>
</dbReference>
<keyword evidence="5" id="KW-1185">Reference proteome</keyword>
<dbReference type="PANTHER" id="PTHR33969">
    <property type="entry name" value="SEGREGATION AND CONDENSATION PROTEIN A"/>
    <property type="match status" value="1"/>
</dbReference>
<organism evidence="4 5">
    <name type="scientific">Geochorda subterranea</name>
    <dbReference type="NCBI Taxonomy" id="3109564"/>
    <lineage>
        <taxon>Bacteria</taxon>
        <taxon>Bacillati</taxon>
        <taxon>Bacillota</taxon>
        <taxon>Limnochordia</taxon>
        <taxon>Limnochordales</taxon>
        <taxon>Geochordaceae</taxon>
        <taxon>Geochorda</taxon>
    </lineage>
</organism>
<sequence length="279" mass="30935">MEAQGQQPAWMERLAELNRWRERLQAGEVDPLEVELATLIHQTIEGFGAPPSDSELQESWLSAAGEALRIASELLNLKAQRLAPEPSREDGAAGAGADETAAADEPVGGDLVGLDGQDEAPSDALDVLARRAEAYRRYKEAARLLEEQAEAWSRHQPRQAPSALLATLERMLGPWPDDLPPARAERLVEALVKVLDRTRMADRARHAPSPGFDWEELLGRVRRRVDEAGGPVDLAELLTAQARHRTEVIGLFLAVLELLRVGELWLTEQDGHLWIQRRS</sequence>
<accession>A0ABZ1BUU3</accession>
<evidence type="ECO:0000313" key="5">
    <source>
        <dbReference type="Proteomes" id="UP001333102"/>
    </source>
</evidence>
<dbReference type="EMBL" id="CP141614">
    <property type="protein sequence ID" value="WRP15892.1"/>
    <property type="molecule type" value="Genomic_DNA"/>
</dbReference>
<evidence type="ECO:0000256" key="3">
    <source>
        <dbReference type="SAM" id="MobiDB-lite"/>
    </source>
</evidence>
<gene>
    <name evidence="4" type="ORF">VLY81_07010</name>
</gene>
<proteinExistence type="predicted"/>
<evidence type="ECO:0000256" key="2">
    <source>
        <dbReference type="ARBA" id="ARBA00044777"/>
    </source>
</evidence>
<protein>
    <recommendedName>
        <fullName evidence="2">Segregation and condensation protein A</fullName>
    </recommendedName>
</protein>
<reference evidence="5" key="1">
    <citation type="submission" date="2023-12" db="EMBL/GenBank/DDBJ databases">
        <title>Novel isolates from deep terrestrial aquifers shed light on the physiology and ecology of the class Limnochordia.</title>
        <authorList>
            <person name="Karnachuk O.V."/>
            <person name="Lukina A.P."/>
            <person name="Avakyan M.R."/>
            <person name="Kadnikov V."/>
            <person name="Begmatov S."/>
            <person name="Beletsky A.V."/>
            <person name="Mardanov A.V."/>
            <person name="Ravin N.V."/>
        </authorList>
    </citation>
    <scope>NUCLEOTIDE SEQUENCE [LARGE SCALE GENOMIC DNA]</scope>
    <source>
        <strain evidence="5">LN</strain>
    </source>
</reference>
<evidence type="ECO:0000313" key="4">
    <source>
        <dbReference type="EMBL" id="WRP15892.1"/>
    </source>
</evidence>